<dbReference type="RefSeq" id="WP_207675391.1">
    <property type="nucleotide sequence ID" value="NZ_JAFREM010000033.1"/>
</dbReference>
<evidence type="ECO:0000256" key="5">
    <source>
        <dbReference type="ARBA" id="ARBA00022840"/>
    </source>
</evidence>
<evidence type="ECO:0000313" key="8">
    <source>
        <dbReference type="Proteomes" id="UP000664601"/>
    </source>
</evidence>
<comment type="similarity">
    <text evidence="1">Belongs to the methylthioribose kinase family.</text>
</comment>
<evidence type="ECO:0000256" key="1">
    <source>
        <dbReference type="ARBA" id="ARBA00010165"/>
    </source>
</evidence>
<dbReference type="InterPro" id="IPR011009">
    <property type="entry name" value="Kinase-like_dom_sf"/>
</dbReference>
<dbReference type="Pfam" id="PF01636">
    <property type="entry name" value="APH"/>
    <property type="match status" value="1"/>
</dbReference>
<evidence type="ECO:0000313" key="7">
    <source>
        <dbReference type="EMBL" id="MBO1308396.1"/>
    </source>
</evidence>
<dbReference type="EMBL" id="JAFREM010000033">
    <property type="protein sequence ID" value="MBO1308396.1"/>
    <property type="molecule type" value="Genomic_DNA"/>
</dbReference>
<sequence length="417" mass="48613">MGISTETLKSYLLEKTELFDSNKPLEITHLTNEEDHYVEGYVNYIYRVRQGTKSYIIKHAKEFIPSGIDLGRLDPGRNYLEFMTYKLRAGFSKDSVPNIYFVDQENHLFIMEDISNMEVLRFFLCHGEKSWILGEKIGHFLARSHFFTSSFHLNEQKMASLALYFENEEMRKVIVDFILQPHEEAGNDLDHYEIALYTILKELTEKDLIWDDWLQLIDNFAKKRQCLIHGDFHSSNIFISPQQMKVIDMEYTMIGPFSYDLGYFLANLLSQFACFSVNSDFSEAQRSDMSEYLLKMIADVYSTYFDTFTELYTHQPTREILQPDLFLSILQESFGYMAMANITRAANSGPFPDFDNITSKETRFVAKALSLKLSENIFIQRSQIQTVEEFLALIVDVRNNFLSDLTNKNPSHIIVNS</sequence>
<dbReference type="Gene3D" id="3.30.200.20">
    <property type="entry name" value="Phosphorylase Kinase, domain 1"/>
    <property type="match status" value="1"/>
</dbReference>
<dbReference type="PANTHER" id="PTHR34273:SF2">
    <property type="entry name" value="METHYLTHIORIBOSE KINASE"/>
    <property type="match status" value="1"/>
</dbReference>
<evidence type="ECO:0000256" key="2">
    <source>
        <dbReference type="ARBA" id="ARBA00022679"/>
    </source>
</evidence>
<keyword evidence="2" id="KW-0808">Transferase</keyword>
<keyword evidence="3" id="KW-0547">Nucleotide-binding</keyword>
<keyword evidence="4" id="KW-0418">Kinase</keyword>
<dbReference type="SUPFAM" id="SSF56112">
    <property type="entry name" value="Protein kinase-like (PK-like)"/>
    <property type="match status" value="1"/>
</dbReference>
<gene>
    <name evidence="7" type="ORF">JZO70_19630</name>
</gene>
<reference evidence="7 8" key="1">
    <citation type="submission" date="2021-03" db="EMBL/GenBank/DDBJ databases">
        <title>Enterococcal diversity collection.</title>
        <authorList>
            <person name="Gilmore M.S."/>
            <person name="Schwartzman J."/>
            <person name="Van Tyne D."/>
            <person name="Martin M."/>
            <person name="Earl A.M."/>
            <person name="Manson A.L."/>
            <person name="Straub T."/>
            <person name="Salamzade R."/>
            <person name="Saavedra J."/>
            <person name="Lebreton F."/>
            <person name="Prichula J."/>
            <person name="Schaufler K."/>
            <person name="Gaca A."/>
            <person name="Sgardioli B."/>
            <person name="Wagenaar J."/>
            <person name="Strong T."/>
        </authorList>
    </citation>
    <scope>NUCLEOTIDE SEQUENCE [LARGE SCALE GENOMIC DNA]</scope>
    <source>
        <strain evidence="7 8">669A</strain>
    </source>
</reference>
<keyword evidence="5" id="KW-0067">ATP-binding</keyword>
<name>A0ABS3LFH7_9ENTE</name>
<evidence type="ECO:0000256" key="3">
    <source>
        <dbReference type="ARBA" id="ARBA00022741"/>
    </source>
</evidence>
<comment type="caution">
    <text evidence="7">The sequence shown here is derived from an EMBL/GenBank/DDBJ whole genome shotgun (WGS) entry which is preliminary data.</text>
</comment>
<dbReference type="Gene3D" id="3.90.1200.10">
    <property type="match status" value="1"/>
</dbReference>
<dbReference type="InterPro" id="IPR002575">
    <property type="entry name" value="Aminoglycoside_PTrfase"/>
</dbReference>
<keyword evidence="8" id="KW-1185">Reference proteome</keyword>
<protein>
    <submittedName>
        <fullName evidence="7">Phosphotransferase</fullName>
    </submittedName>
</protein>
<accession>A0ABS3LFH7</accession>
<evidence type="ECO:0000259" key="6">
    <source>
        <dbReference type="Pfam" id="PF01636"/>
    </source>
</evidence>
<dbReference type="PANTHER" id="PTHR34273">
    <property type="entry name" value="METHYLTHIORIBOSE KINASE"/>
    <property type="match status" value="1"/>
</dbReference>
<proteinExistence type="inferred from homology"/>
<organism evidence="7 8">
    <name type="scientific">Candidatus Enterococcus moelleringii</name>
    <dbReference type="NCBI Taxonomy" id="2815325"/>
    <lineage>
        <taxon>Bacteria</taxon>
        <taxon>Bacillati</taxon>
        <taxon>Bacillota</taxon>
        <taxon>Bacilli</taxon>
        <taxon>Lactobacillales</taxon>
        <taxon>Enterococcaceae</taxon>
        <taxon>Enterococcus</taxon>
    </lineage>
</organism>
<dbReference type="Proteomes" id="UP000664601">
    <property type="component" value="Unassembled WGS sequence"/>
</dbReference>
<feature type="domain" description="Aminoglycoside phosphotransferase" evidence="6">
    <location>
        <begin position="205"/>
        <end position="269"/>
    </location>
</feature>
<evidence type="ECO:0000256" key="4">
    <source>
        <dbReference type="ARBA" id="ARBA00022777"/>
    </source>
</evidence>